<evidence type="ECO:0000313" key="2">
    <source>
        <dbReference type="WBParaSite" id="nRc.2.0.1.t22354-RA"/>
    </source>
</evidence>
<sequence length="199" mass="22372">MMAKGMLEGFIQQLAKEKWKCHVQLNRVHQCRQAAQQQPAGRPTMGSENDVYDTAEQTMTPDATMTRKLKSETSKSQMISDTPILSAATYCRTQIVSKTGRERLNQMGVKRKAPGNDRAKPDVIGTKEAKIKAKIEVRPMAKVKQEAIPTIEEGLEAAIEAVGSSIMTRQAEVPHNKCHKARQLRGCRFQLQHRLQDKF</sequence>
<keyword evidence="1" id="KW-1185">Reference proteome</keyword>
<dbReference type="WBParaSite" id="nRc.2.0.1.t22354-RA">
    <property type="protein sequence ID" value="nRc.2.0.1.t22354-RA"/>
    <property type="gene ID" value="nRc.2.0.1.g22354"/>
</dbReference>
<name>A0A915J9C2_ROMCU</name>
<organism evidence="1 2">
    <name type="scientific">Romanomermis culicivorax</name>
    <name type="common">Nematode worm</name>
    <dbReference type="NCBI Taxonomy" id="13658"/>
    <lineage>
        <taxon>Eukaryota</taxon>
        <taxon>Metazoa</taxon>
        <taxon>Ecdysozoa</taxon>
        <taxon>Nematoda</taxon>
        <taxon>Enoplea</taxon>
        <taxon>Dorylaimia</taxon>
        <taxon>Mermithida</taxon>
        <taxon>Mermithoidea</taxon>
        <taxon>Mermithidae</taxon>
        <taxon>Romanomermis</taxon>
    </lineage>
</organism>
<evidence type="ECO:0000313" key="1">
    <source>
        <dbReference type="Proteomes" id="UP000887565"/>
    </source>
</evidence>
<dbReference type="AlphaFoldDB" id="A0A915J9C2"/>
<dbReference type="Proteomes" id="UP000887565">
    <property type="component" value="Unplaced"/>
</dbReference>
<accession>A0A915J9C2</accession>
<protein>
    <submittedName>
        <fullName evidence="2">Uncharacterized protein</fullName>
    </submittedName>
</protein>
<reference evidence="2" key="1">
    <citation type="submission" date="2022-11" db="UniProtKB">
        <authorList>
            <consortium name="WormBaseParasite"/>
        </authorList>
    </citation>
    <scope>IDENTIFICATION</scope>
</reference>
<proteinExistence type="predicted"/>